<feature type="compositionally biased region" description="Basic and acidic residues" evidence="1">
    <location>
        <begin position="1"/>
        <end position="20"/>
    </location>
</feature>
<dbReference type="Proteomes" id="UP000023152">
    <property type="component" value="Unassembled WGS sequence"/>
</dbReference>
<feature type="compositionally biased region" description="Basic and acidic residues" evidence="1">
    <location>
        <begin position="28"/>
        <end position="38"/>
    </location>
</feature>
<feature type="compositionally biased region" description="Basic and acidic residues" evidence="1">
    <location>
        <begin position="46"/>
        <end position="57"/>
    </location>
</feature>
<feature type="region of interest" description="Disordered" evidence="1">
    <location>
        <begin position="1"/>
        <end position="92"/>
    </location>
</feature>
<evidence type="ECO:0000313" key="2">
    <source>
        <dbReference type="EMBL" id="ETO14610.1"/>
    </source>
</evidence>
<gene>
    <name evidence="2" type="ORF">RFI_22758</name>
</gene>
<proteinExistence type="predicted"/>
<sequence length="119" mass="14165">MDDNIEKLVGEDQSEEHAHQEQQQQPETNEHEETKEQNQDQIDEQEDKHEEKDDHNNEQGQQVPQLNNTNKEDEDIERMKRELGDQDEQKIKEKAKKVVNSVLSGHSRKMIIRFKLLPR</sequence>
<dbReference type="EMBL" id="ASPP01019917">
    <property type="protein sequence ID" value="ETO14610.1"/>
    <property type="molecule type" value="Genomic_DNA"/>
</dbReference>
<evidence type="ECO:0000313" key="3">
    <source>
        <dbReference type="Proteomes" id="UP000023152"/>
    </source>
</evidence>
<feature type="compositionally biased region" description="Polar residues" evidence="1">
    <location>
        <begin position="59"/>
        <end position="69"/>
    </location>
</feature>
<reference evidence="2 3" key="1">
    <citation type="journal article" date="2013" name="Curr. Biol.">
        <title>The Genome of the Foraminiferan Reticulomyxa filosa.</title>
        <authorList>
            <person name="Glockner G."/>
            <person name="Hulsmann N."/>
            <person name="Schleicher M."/>
            <person name="Noegel A.A."/>
            <person name="Eichinger L."/>
            <person name="Gallinger C."/>
            <person name="Pawlowski J."/>
            <person name="Sierra R."/>
            <person name="Euteneuer U."/>
            <person name="Pillet L."/>
            <person name="Moustafa A."/>
            <person name="Platzer M."/>
            <person name="Groth M."/>
            <person name="Szafranski K."/>
            <person name="Schliwa M."/>
        </authorList>
    </citation>
    <scope>NUCLEOTIDE SEQUENCE [LARGE SCALE GENOMIC DNA]</scope>
</reference>
<dbReference type="AlphaFoldDB" id="X6MNC7"/>
<protein>
    <submittedName>
        <fullName evidence="2">Uncharacterized protein</fullName>
    </submittedName>
</protein>
<name>X6MNC7_RETFI</name>
<accession>X6MNC7</accession>
<evidence type="ECO:0000256" key="1">
    <source>
        <dbReference type="SAM" id="MobiDB-lite"/>
    </source>
</evidence>
<organism evidence="2 3">
    <name type="scientific">Reticulomyxa filosa</name>
    <dbReference type="NCBI Taxonomy" id="46433"/>
    <lineage>
        <taxon>Eukaryota</taxon>
        <taxon>Sar</taxon>
        <taxon>Rhizaria</taxon>
        <taxon>Retaria</taxon>
        <taxon>Foraminifera</taxon>
        <taxon>Monothalamids</taxon>
        <taxon>Reticulomyxidae</taxon>
        <taxon>Reticulomyxa</taxon>
    </lineage>
</organism>
<comment type="caution">
    <text evidence="2">The sequence shown here is derived from an EMBL/GenBank/DDBJ whole genome shotgun (WGS) entry which is preliminary data.</text>
</comment>
<keyword evidence="3" id="KW-1185">Reference proteome</keyword>
<feature type="compositionally biased region" description="Basic and acidic residues" evidence="1">
    <location>
        <begin position="77"/>
        <end position="92"/>
    </location>
</feature>